<feature type="transmembrane region" description="Helical" evidence="5">
    <location>
        <begin position="113"/>
        <end position="141"/>
    </location>
</feature>
<feature type="domain" description="NnrU" evidence="6">
    <location>
        <begin position="3"/>
        <end position="189"/>
    </location>
</feature>
<feature type="transmembrane region" description="Helical" evidence="5">
    <location>
        <begin position="38"/>
        <end position="55"/>
    </location>
</feature>
<dbReference type="Proteomes" id="UP001108027">
    <property type="component" value="Unassembled WGS sequence"/>
</dbReference>
<organism evidence="7 8">
    <name type="scientific">Alloalcanivorax marinus</name>
    <dbReference type="NCBI Taxonomy" id="1177169"/>
    <lineage>
        <taxon>Bacteria</taxon>
        <taxon>Pseudomonadati</taxon>
        <taxon>Pseudomonadota</taxon>
        <taxon>Gammaproteobacteria</taxon>
        <taxon>Oceanospirillales</taxon>
        <taxon>Alcanivoracaceae</taxon>
        <taxon>Alloalcanivorax</taxon>
    </lineage>
</organism>
<keyword evidence="4 5" id="KW-0472">Membrane</keyword>
<evidence type="ECO:0000256" key="1">
    <source>
        <dbReference type="ARBA" id="ARBA00004141"/>
    </source>
</evidence>
<dbReference type="GO" id="GO:0016020">
    <property type="term" value="C:membrane"/>
    <property type="evidence" value="ECO:0007669"/>
    <property type="project" value="UniProtKB-SubCell"/>
</dbReference>
<name>A0A9Q3UPF0_9GAMM</name>
<evidence type="ECO:0000313" key="8">
    <source>
        <dbReference type="Proteomes" id="UP001108027"/>
    </source>
</evidence>
<dbReference type="EMBL" id="JAJGNA010000012">
    <property type="protein sequence ID" value="MCC4309097.1"/>
    <property type="molecule type" value="Genomic_DNA"/>
</dbReference>
<evidence type="ECO:0000313" key="7">
    <source>
        <dbReference type="EMBL" id="MCC4309097.1"/>
    </source>
</evidence>
<feature type="transmembrane region" description="Helical" evidence="5">
    <location>
        <begin position="162"/>
        <end position="181"/>
    </location>
</feature>
<evidence type="ECO:0000259" key="6">
    <source>
        <dbReference type="Pfam" id="PF07298"/>
    </source>
</evidence>
<comment type="subcellular location">
    <subcellularLocation>
        <location evidence="1">Membrane</location>
        <topology evidence="1">Multi-pass membrane protein</topology>
    </subcellularLocation>
</comment>
<dbReference type="RefSeq" id="WP_228234043.1">
    <property type="nucleotide sequence ID" value="NZ_JAJGNA010000012.1"/>
</dbReference>
<comment type="caution">
    <text evidence="7">The sequence shown here is derived from an EMBL/GenBank/DDBJ whole genome shotgun (WGS) entry which is preliminary data.</text>
</comment>
<keyword evidence="2 5" id="KW-0812">Transmembrane</keyword>
<keyword evidence="8" id="KW-1185">Reference proteome</keyword>
<dbReference type="InterPro" id="IPR009915">
    <property type="entry name" value="NnrU_dom"/>
</dbReference>
<protein>
    <submittedName>
        <fullName evidence="7">NnrU family protein</fullName>
    </submittedName>
</protein>
<evidence type="ECO:0000256" key="2">
    <source>
        <dbReference type="ARBA" id="ARBA00022692"/>
    </source>
</evidence>
<dbReference type="AlphaFoldDB" id="A0A9Q3UPF0"/>
<evidence type="ECO:0000256" key="3">
    <source>
        <dbReference type="ARBA" id="ARBA00022989"/>
    </source>
</evidence>
<feature type="transmembrane region" description="Helical" evidence="5">
    <location>
        <begin position="75"/>
        <end position="93"/>
    </location>
</feature>
<sequence length="191" mass="20876">MTMLILGLVLFLGIHCTGFAPAWRDRQVARFGANGWKGLYSLVALAGFVLIIWGFQQARLNPVLLYTPPVWMGHLNALFTLIAFILLAAAYVPGNRIHAKLGHPMVAGTKIWALGHLLSIGFLRDVVLFGAFLVWAIVAFARLRRRDRARGVSPAPGTLKGDVITVVVGVVAWALFAFWLHGPLIGVRPFG</sequence>
<dbReference type="Pfam" id="PF07298">
    <property type="entry name" value="NnrU"/>
    <property type="match status" value="1"/>
</dbReference>
<accession>A0A9Q3UPF0</accession>
<keyword evidence="3 5" id="KW-1133">Transmembrane helix</keyword>
<proteinExistence type="predicted"/>
<evidence type="ECO:0000256" key="4">
    <source>
        <dbReference type="ARBA" id="ARBA00023136"/>
    </source>
</evidence>
<gene>
    <name evidence="7" type="ORF">LL252_10990</name>
</gene>
<reference evidence="7" key="1">
    <citation type="submission" date="2021-10" db="EMBL/GenBank/DDBJ databases">
        <title>The diversity and Nitrogen Metabolism of Culturable Nitrate-Utilizing Bacteria Within the Oxygen Minimum Zone of the Changjiang (Yangtze River)Estuary.</title>
        <authorList>
            <person name="Zhang D."/>
            <person name="Zheng J."/>
            <person name="Liu S."/>
            <person name="He W."/>
        </authorList>
    </citation>
    <scope>NUCLEOTIDE SEQUENCE</scope>
    <source>
        <strain evidence="7">FXH-223</strain>
    </source>
</reference>
<evidence type="ECO:0000256" key="5">
    <source>
        <dbReference type="SAM" id="Phobius"/>
    </source>
</evidence>